<gene>
    <name evidence="4" type="ORF">FNV43_RR08659</name>
</gene>
<evidence type="ECO:0000259" key="3">
    <source>
        <dbReference type="Pfam" id="PF24053"/>
    </source>
</evidence>
<evidence type="ECO:0000256" key="2">
    <source>
        <dbReference type="SAM" id="Phobius"/>
    </source>
</evidence>
<feature type="transmembrane region" description="Helical" evidence="2">
    <location>
        <begin position="192"/>
        <end position="210"/>
    </location>
</feature>
<keyword evidence="2" id="KW-1133">Transmembrane helix</keyword>
<feature type="compositionally biased region" description="Polar residues" evidence="1">
    <location>
        <begin position="271"/>
        <end position="280"/>
    </location>
</feature>
<dbReference type="Pfam" id="PF24053">
    <property type="entry name" value="DUF7356"/>
    <property type="match status" value="1"/>
</dbReference>
<keyword evidence="2" id="KW-0472">Membrane</keyword>
<keyword evidence="2" id="KW-0812">Transmembrane</keyword>
<evidence type="ECO:0000313" key="5">
    <source>
        <dbReference type="Proteomes" id="UP000796880"/>
    </source>
</evidence>
<feature type="compositionally biased region" description="Polar residues" evidence="1">
    <location>
        <begin position="34"/>
        <end position="63"/>
    </location>
</feature>
<feature type="region of interest" description="Disordered" evidence="1">
    <location>
        <begin position="244"/>
        <end position="292"/>
    </location>
</feature>
<feature type="compositionally biased region" description="Acidic residues" evidence="1">
    <location>
        <begin position="244"/>
        <end position="258"/>
    </location>
</feature>
<organism evidence="4 5">
    <name type="scientific">Rhamnella rubrinervis</name>
    <dbReference type="NCBI Taxonomy" id="2594499"/>
    <lineage>
        <taxon>Eukaryota</taxon>
        <taxon>Viridiplantae</taxon>
        <taxon>Streptophyta</taxon>
        <taxon>Embryophyta</taxon>
        <taxon>Tracheophyta</taxon>
        <taxon>Spermatophyta</taxon>
        <taxon>Magnoliopsida</taxon>
        <taxon>eudicotyledons</taxon>
        <taxon>Gunneridae</taxon>
        <taxon>Pentapetalae</taxon>
        <taxon>rosids</taxon>
        <taxon>fabids</taxon>
        <taxon>Rosales</taxon>
        <taxon>Rhamnaceae</taxon>
        <taxon>rhamnoid group</taxon>
        <taxon>Rhamneae</taxon>
        <taxon>Rhamnella</taxon>
    </lineage>
</organism>
<sequence length="292" mass="31693">MRFFGSEVGALPRGIPVPSPSPRDETKKVKDDSQLPNNSKNVNPAPLNSNLTVPASPPSQSGTTKKEDDKPSTENVTSDTCDGLVKECTGLKNVVACTKSSDKVTGNWIILVQNQGESSLKANISVEGTLKKLNIPKQHSERINISLSSGKKSKIIINAANGECVLQIGSSAFEWTGMRLPSYEQLVTPINGAYLLIFSVLIFGATWACCKFRKRRWEDGRGVPYQELEMGMAETVSGTDLETAEGWDQGWDDDWDEDKADKSPGGHVGSISANGLTSRSTNKDGWENDWDG</sequence>
<dbReference type="AlphaFoldDB" id="A0A8K0MJA1"/>
<dbReference type="Proteomes" id="UP000796880">
    <property type="component" value="Unassembled WGS sequence"/>
</dbReference>
<reference evidence="4" key="1">
    <citation type="submission" date="2020-03" db="EMBL/GenBank/DDBJ databases">
        <title>A high-quality chromosome-level genome assembly of a woody plant with both climbing and erect habits, Rhamnella rubrinervis.</title>
        <authorList>
            <person name="Lu Z."/>
            <person name="Yang Y."/>
            <person name="Zhu X."/>
            <person name="Sun Y."/>
        </authorList>
    </citation>
    <scope>NUCLEOTIDE SEQUENCE</scope>
    <source>
        <strain evidence="4">BYM</strain>
        <tissue evidence="4">Leaf</tissue>
    </source>
</reference>
<evidence type="ECO:0000256" key="1">
    <source>
        <dbReference type="SAM" id="MobiDB-lite"/>
    </source>
</evidence>
<dbReference type="PANTHER" id="PTHR34200:SF2">
    <property type="entry name" value="TRANSMEMBRANE PROTEIN"/>
    <property type="match status" value="1"/>
</dbReference>
<protein>
    <recommendedName>
        <fullName evidence="3">DUF7356 domain-containing protein</fullName>
    </recommendedName>
</protein>
<dbReference type="OrthoDB" id="785602at2759"/>
<accession>A0A8K0MJA1</accession>
<dbReference type="PANTHER" id="PTHR34200">
    <property type="entry name" value="DENTIN SIALOPHOSPHOPROTEIN-LIKE ISOFORM X1"/>
    <property type="match status" value="1"/>
</dbReference>
<name>A0A8K0MJA1_9ROSA</name>
<comment type="caution">
    <text evidence="4">The sequence shown here is derived from an EMBL/GenBank/DDBJ whole genome shotgun (WGS) entry which is preliminary data.</text>
</comment>
<evidence type="ECO:0000313" key="4">
    <source>
        <dbReference type="EMBL" id="KAF3447952.1"/>
    </source>
</evidence>
<feature type="compositionally biased region" description="Basic and acidic residues" evidence="1">
    <location>
        <begin position="22"/>
        <end position="33"/>
    </location>
</feature>
<keyword evidence="5" id="KW-1185">Reference proteome</keyword>
<proteinExistence type="predicted"/>
<dbReference type="EMBL" id="VOIH02000004">
    <property type="protein sequence ID" value="KAF3447952.1"/>
    <property type="molecule type" value="Genomic_DNA"/>
</dbReference>
<feature type="domain" description="DUF7356" evidence="3">
    <location>
        <begin position="73"/>
        <end position="171"/>
    </location>
</feature>
<feature type="region of interest" description="Disordered" evidence="1">
    <location>
        <begin position="1"/>
        <end position="79"/>
    </location>
</feature>
<dbReference type="InterPro" id="IPR055780">
    <property type="entry name" value="DUF7356"/>
</dbReference>